<protein>
    <submittedName>
        <fullName evidence="2">Uncharacterized protein</fullName>
    </submittedName>
</protein>
<dbReference type="Proteomes" id="UP001205612">
    <property type="component" value="Unassembled WGS sequence"/>
</dbReference>
<evidence type="ECO:0000313" key="2">
    <source>
        <dbReference type="EMBL" id="MCS0602694.1"/>
    </source>
</evidence>
<accession>A0ABT2B2F6</accession>
<organism evidence="2 3">
    <name type="scientific">Streptomyces pyxinicus</name>
    <dbReference type="NCBI Taxonomy" id="2970331"/>
    <lineage>
        <taxon>Bacteria</taxon>
        <taxon>Bacillati</taxon>
        <taxon>Actinomycetota</taxon>
        <taxon>Actinomycetes</taxon>
        <taxon>Kitasatosporales</taxon>
        <taxon>Streptomycetaceae</taxon>
        <taxon>Streptomyces</taxon>
    </lineage>
</organism>
<dbReference type="RefSeq" id="WP_258779200.1">
    <property type="nucleotide sequence ID" value="NZ_JANUGP010000010.1"/>
</dbReference>
<evidence type="ECO:0000256" key="1">
    <source>
        <dbReference type="SAM" id="MobiDB-lite"/>
    </source>
</evidence>
<feature type="compositionally biased region" description="Basic and acidic residues" evidence="1">
    <location>
        <begin position="25"/>
        <end position="34"/>
    </location>
</feature>
<gene>
    <name evidence="2" type="ORF">NX794_15955</name>
</gene>
<feature type="region of interest" description="Disordered" evidence="1">
    <location>
        <begin position="1"/>
        <end position="59"/>
    </location>
</feature>
<evidence type="ECO:0000313" key="3">
    <source>
        <dbReference type="Proteomes" id="UP001205612"/>
    </source>
</evidence>
<reference evidence="2 3" key="1">
    <citation type="submission" date="2022-08" db="EMBL/GenBank/DDBJ databases">
        <authorList>
            <person name="Somphong A."/>
            <person name="Phongsopitanun W."/>
        </authorList>
    </citation>
    <scope>NUCLEOTIDE SEQUENCE [LARGE SCALE GENOMIC DNA]</scope>
    <source>
        <strain evidence="2 3">LP11</strain>
    </source>
</reference>
<dbReference type="EMBL" id="JANUGP010000010">
    <property type="protein sequence ID" value="MCS0602694.1"/>
    <property type="molecule type" value="Genomic_DNA"/>
</dbReference>
<feature type="compositionally biased region" description="Low complexity" evidence="1">
    <location>
        <begin position="73"/>
        <end position="85"/>
    </location>
</feature>
<comment type="caution">
    <text evidence="2">The sequence shown here is derived from an EMBL/GenBank/DDBJ whole genome shotgun (WGS) entry which is preliminary data.</text>
</comment>
<name>A0ABT2B2F6_9ACTN</name>
<sequence length="114" mass="11171">MNPSTAGPTASVPVPGSRGVLSGAHRGEPGDGRSGRPRYGVTGRSAAHRVTGVPAGVSGAAVGGLFPGRVRAETTATTQPLATRTVPAGWRAVAPAGPGDADGARTPLSRPRGT</sequence>
<feature type="region of interest" description="Disordered" evidence="1">
    <location>
        <begin position="73"/>
        <end position="114"/>
    </location>
</feature>
<keyword evidence="3" id="KW-1185">Reference proteome</keyword>
<proteinExistence type="predicted"/>